<evidence type="ECO:0000313" key="10">
    <source>
        <dbReference type="Proteomes" id="UP000184287"/>
    </source>
</evidence>
<dbReference type="STRING" id="288992.SAMN04488522_102244"/>
<proteinExistence type="inferred from homology"/>
<dbReference type="AlphaFoldDB" id="A0A1M4Z9Q6"/>
<keyword evidence="10" id="KW-1185">Reference proteome</keyword>
<keyword evidence="5 8" id="KW-1133">Transmembrane helix</keyword>
<dbReference type="RefSeq" id="WP_073230010.1">
    <property type="nucleotide sequence ID" value="NZ_FQUQ01000002.1"/>
</dbReference>
<dbReference type="Pfam" id="PF09594">
    <property type="entry name" value="GT87"/>
    <property type="match status" value="1"/>
</dbReference>
<evidence type="ECO:0000256" key="5">
    <source>
        <dbReference type="ARBA" id="ARBA00022989"/>
    </source>
</evidence>
<feature type="transmembrane region" description="Helical" evidence="8">
    <location>
        <begin position="265"/>
        <end position="282"/>
    </location>
</feature>
<dbReference type="GO" id="GO:0005886">
    <property type="term" value="C:plasma membrane"/>
    <property type="evidence" value="ECO:0007669"/>
    <property type="project" value="UniProtKB-SubCell"/>
</dbReference>
<feature type="transmembrane region" description="Helical" evidence="8">
    <location>
        <begin position="196"/>
        <end position="214"/>
    </location>
</feature>
<dbReference type="EMBL" id="FQUQ01000002">
    <property type="protein sequence ID" value="SHF14770.1"/>
    <property type="molecule type" value="Genomic_DNA"/>
</dbReference>
<evidence type="ECO:0000256" key="1">
    <source>
        <dbReference type="ARBA" id="ARBA00004651"/>
    </source>
</evidence>
<evidence type="ECO:0000256" key="2">
    <source>
        <dbReference type="ARBA" id="ARBA00022475"/>
    </source>
</evidence>
<evidence type="ECO:0000256" key="7">
    <source>
        <dbReference type="ARBA" id="ARBA00024033"/>
    </source>
</evidence>
<keyword evidence="3" id="KW-0808">Transferase</keyword>
<protein>
    <recommendedName>
        <fullName evidence="11">DUF2029 domain-containing protein</fullName>
    </recommendedName>
</protein>
<feature type="transmembrane region" description="Helical" evidence="8">
    <location>
        <begin position="125"/>
        <end position="158"/>
    </location>
</feature>
<comment type="similarity">
    <text evidence="7">Belongs to the glycosyltransferase 87 family.</text>
</comment>
<dbReference type="Proteomes" id="UP000184287">
    <property type="component" value="Unassembled WGS sequence"/>
</dbReference>
<evidence type="ECO:0000313" key="9">
    <source>
        <dbReference type="EMBL" id="SHF14770.1"/>
    </source>
</evidence>
<name>A0A1M4Z9Q6_9SPHI</name>
<evidence type="ECO:0008006" key="11">
    <source>
        <dbReference type="Google" id="ProtNLM"/>
    </source>
</evidence>
<evidence type="ECO:0000256" key="6">
    <source>
        <dbReference type="ARBA" id="ARBA00023136"/>
    </source>
</evidence>
<gene>
    <name evidence="9" type="ORF">SAMN04488522_102244</name>
</gene>
<evidence type="ECO:0000256" key="3">
    <source>
        <dbReference type="ARBA" id="ARBA00022679"/>
    </source>
</evidence>
<dbReference type="OrthoDB" id="1070018at2"/>
<feature type="transmembrane region" description="Helical" evidence="8">
    <location>
        <begin position="334"/>
        <end position="352"/>
    </location>
</feature>
<dbReference type="InterPro" id="IPR018584">
    <property type="entry name" value="GT87"/>
</dbReference>
<feature type="transmembrane region" description="Helical" evidence="8">
    <location>
        <begin position="364"/>
        <end position="383"/>
    </location>
</feature>
<feature type="transmembrane region" description="Helical" evidence="8">
    <location>
        <begin position="289"/>
        <end position="305"/>
    </location>
</feature>
<comment type="subcellular location">
    <subcellularLocation>
        <location evidence="1">Cell membrane</location>
        <topology evidence="1">Multi-pass membrane protein</topology>
    </subcellularLocation>
</comment>
<evidence type="ECO:0000256" key="8">
    <source>
        <dbReference type="SAM" id="Phobius"/>
    </source>
</evidence>
<dbReference type="GO" id="GO:0016758">
    <property type="term" value="F:hexosyltransferase activity"/>
    <property type="evidence" value="ECO:0007669"/>
    <property type="project" value="InterPro"/>
</dbReference>
<keyword evidence="6 8" id="KW-0472">Membrane</keyword>
<keyword evidence="2" id="KW-1003">Cell membrane</keyword>
<feature type="transmembrane region" description="Helical" evidence="8">
    <location>
        <begin position="164"/>
        <end position="189"/>
    </location>
</feature>
<evidence type="ECO:0000256" key="4">
    <source>
        <dbReference type="ARBA" id="ARBA00022692"/>
    </source>
</evidence>
<feature type="transmembrane region" description="Helical" evidence="8">
    <location>
        <begin position="81"/>
        <end position="113"/>
    </location>
</feature>
<reference evidence="10" key="1">
    <citation type="submission" date="2016-11" db="EMBL/GenBank/DDBJ databases">
        <authorList>
            <person name="Varghese N."/>
            <person name="Submissions S."/>
        </authorList>
    </citation>
    <scope>NUCLEOTIDE SEQUENCE [LARGE SCALE GENOMIC DNA]</scope>
    <source>
        <strain evidence="10">DSM 16990</strain>
    </source>
</reference>
<sequence>MSSTSITDKPQNRILAFILDKRVVFGLYMLIAIVSAVKQYLHGSYNNYKIFKYVFWHSLEEVNLYLQYPAQYFDSNHYGPFFSLLIAPFAILPDSIGAVLWNVCNALILYWGIYNLPIKLKQQSWVAIICLHEVLTSLLSFQFNVGLTGLILLSFSYIFRQQEVKAVVMIVVGFLVKLYGIVGLAFFFFSQKKTKFVISGLVLLPLLAFLPAILSDLGFVSTSYGDWRDSLVHKNSLNASLVSMQDISLMGMVRRISGDASIPNMPFLLGGLVLFALPYLRVSQYKSKDFQLMLLSSVLIFTVIFSSGSESPTYIIAMLGVAIWFIIQPDPKKWWIIALFVFAVLLTSFSPSDLFPRFIRKTYIIPYSLKALPCVLVWFAIVYQMLTVDFRKPIPAHD</sequence>
<feature type="transmembrane region" description="Helical" evidence="8">
    <location>
        <begin position="23"/>
        <end position="41"/>
    </location>
</feature>
<accession>A0A1M4Z9Q6</accession>
<organism evidence="9 10">
    <name type="scientific">Pedobacter caeni</name>
    <dbReference type="NCBI Taxonomy" id="288992"/>
    <lineage>
        <taxon>Bacteria</taxon>
        <taxon>Pseudomonadati</taxon>
        <taxon>Bacteroidota</taxon>
        <taxon>Sphingobacteriia</taxon>
        <taxon>Sphingobacteriales</taxon>
        <taxon>Sphingobacteriaceae</taxon>
        <taxon>Pedobacter</taxon>
    </lineage>
</organism>
<keyword evidence="4 8" id="KW-0812">Transmembrane</keyword>